<proteinExistence type="predicted"/>
<name>A0A2Z6R4D6_9GLOM</name>
<evidence type="ECO:0008006" key="3">
    <source>
        <dbReference type="Google" id="ProtNLM"/>
    </source>
</evidence>
<dbReference type="AlphaFoldDB" id="A0A2Z6R4D6"/>
<organism evidence="1 2">
    <name type="scientific">Rhizophagus clarus</name>
    <dbReference type="NCBI Taxonomy" id="94130"/>
    <lineage>
        <taxon>Eukaryota</taxon>
        <taxon>Fungi</taxon>
        <taxon>Fungi incertae sedis</taxon>
        <taxon>Mucoromycota</taxon>
        <taxon>Glomeromycotina</taxon>
        <taxon>Glomeromycetes</taxon>
        <taxon>Glomerales</taxon>
        <taxon>Glomeraceae</taxon>
        <taxon>Rhizophagus</taxon>
    </lineage>
</organism>
<gene>
    <name evidence="1" type="ORF">RclHR1_02930002</name>
</gene>
<dbReference type="EMBL" id="BEXD01002146">
    <property type="protein sequence ID" value="GBB97153.1"/>
    <property type="molecule type" value="Genomic_DNA"/>
</dbReference>
<evidence type="ECO:0000313" key="1">
    <source>
        <dbReference type="EMBL" id="GBB97153.1"/>
    </source>
</evidence>
<evidence type="ECO:0000313" key="2">
    <source>
        <dbReference type="Proteomes" id="UP000247702"/>
    </source>
</evidence>
<reference evidence="1 2" key="1">
    <citation type="submission" date="2017-11" db="EMBL/GenBank/DDBJ databases">
        <title>The genome of Rhizophagus clarus HR1 reveals common genetic basis of auxotrophy among arbuscular mycorrhizal fungi.</title>
        <authorList>
            <person name="Kobayashi Y."/>
        </authorList>
    </citation>
    <scope>NUCLEOTIDE SEQUENCE [LARGE SCALE GENOMIC DNA]</scope>
    <source>
        <strain evidence="1 2">HR1</strain>
    </source>
</reference>
<dbReference type="Proteomes" id="UP000247702">
    <property type="component" value="Unassembled WGS sequence"/>
</dbReference>
<sequence length="181" mass="20104">MLRKRVILSASQKREICEEKEKNPTLPNLAISESQGSVKKFRGLKWPQLESALSLWVDNALNTKQDIDGEATSALSAESIKNDRLALQQLLTPYDPEDIWNGDEAGLFWKMEPSRVLACGPLSGHKKEKSQVTIFCVANATGTEKWPLHLFISIKLHMLINAYDNMGTPLAKGGDGPVARF</sequence>
<accession>A0A2Z6R4D6</accession>
<comment type="caution">
    <text evidence="1">The sequence shown here is derived from an EMBL/GenBank/DDBJ whole genome shotgun (WGS) entry which is preliminary data.</text>
</comment>
<keyword evidence="2" id="KW-1185">Reference proteome</keyword>
<dbReference type="STRING" id="94130.A0A2Z6R4D6"/>
<protein>
    <recommendedName>
        <fullName evidence="3">DDE-1 domain-containing protein</fullName>
    </recommendedName>
</protein>